<name>A0A150HY49_9GAMM</name>
<dbReference type="AlphaFoldDB" id="A0A150HY49"/>
<protein>
    <submittedName>
        <fullName evidence="1">Uncharacterized protein</fullName>
    </submittedName>
</protein>
<dbReference type="RefSeq" id="WP_061524072.1">
    <property type="nucleotide sequence ID" value="NZ_JRHX01000030.1"/>
</dbReference>
<proteinExistence type="predicted"/>
<dbReference type="EMBL" id="JRHX01000030">
    <property type="protein sequence ID" value="KXZ72157.1"/>
    <property type="molecule type" value="Genomic_DNA"/>
</dbReference>
<evidence type="ECO:0000313" key="1">
    <source>
        <dbReference type="EMBL" id="KXZ72157.1"/>
    </source>
</evidence>
<gene>
    <name evidence="1" type="ORF">AVENLUH13518_00768</name>
</gene>
<dbReference type="Proteomes" id="UP000075544">
    <property type="component" value="Unassembled WGS sequence"/>
</dbReference>
<comment type="caution">
    <text evidence="1">The sequence shown here is derived from an EMBL/GenBank/DDBJ whole genome shotgun (WGS) entry which is preliminary data.</text>
</comment>
<dbReference type="PATRIC" id="fig|52133.19.peg.788"/>
<reference evidence="1 2" key="1">
    <citation type="journal article" date="2016" name="Sci. Rep.">
        <title>Genomic and phenotypic characterization of the species Acinetobacter venetianus.</title>
        <authorList>
            <person name="Fondi M."/>
            <person name="Maida I."/>
            <person name="Perrin E."/>
            <person name="Orlandini V."/>
            <person name="La Torre L."/>
            <person name="Bosi E."/>
            <person name="Negroni A."/>
            <person name="Zanaroli G."/>
            <person name="Fava F."/>
            <person name="Decorosi F."/>
            <person name="Giovannetti L."/>
            <person name="Viti C."/>
            <person name="Vaneechoutte M."/>
            <person name="Dijkshoorn L."/>
            <person name="Fani R."/>
        </authorList>
    </citation>
    <scope>NUCLEOTIDE SEQUENCE [LARGE SCALE GENOMIC DNA]</scope>
    <source>
        <strain evidence="1 2">LUH13518</strain>
    </source>
</reference>
<evidence type="ECO:0000313" key="2">
    <source>
        <dbReference type="Proteomes" id="UP000075544"/>
    </source>
</evidence>
<organism evidence="1 2">
    <name type="scientific">Acinetobacter venetianus</name>
    <dbReference type="NCBI Taxonomy" id="52133"/>
    <lineage>
        <taxon>Bacteria</taxon>
        <taxon>Pseudomonadati</taxon>
        <taxon>Pseudomonadota</taxon>
        <taxon>Gammaproteobacteria</taxon>
        <taxon>Moraxellales</taxon>
        <taxon>Moraxellaceae</taxon>
        <taxon>Acinetobacter</taxon>
    </lineage>
</organism>
<accession>A0A150HY49</accession>
<sequence>MEINGKEVPFTATHYNTETGEFLRIGKGQYAQCYVDDKYWADCATLKNYQLPKDGYMSISYKYRQIFKTGVARDLCNIRLMWIGSSYRIR</sequence>